<dbReference type="AlphaFoldDB" id="A0AA39ZMW0"/>
<protein>
    <submittedName>
        <fullName evidence="2">Uncharacterized protein</fullName>
    </submittedName>
</protein>
<feature type="coiled-coil region" evidence="1">
    <location>
        <begin position="237"/>
        <end position="264"/>
    </location>
</feature>
<keyword evidence="1" id="KW-0175">Coiled coil</keyword>
<accession>A0AA39ZMW0</accession>
<evidence type="ECO:0000313" key="3">
    <source>
        <dbReference type="Proteomes" id="UP001174997"/>
    </source>
</evidence>
<gene>
    <name evidence="2" type="ORF">QBC41DRAFT_388144</name>
</gene>
<organism evidence="2 3">
    <name type="scientific">Cercophora samala</name>
    <dbReference type="NCBI Taxonomy" id="330535"/>
    <lineage>
        <taxon>Eukaryota</taxon>
        <taxon>Fungi</taxon>
        <taxon>Dikarya</taxon>
        <taxon>Ascomycota</taxon>
        <taxon>Pezizomycotina</taxon>
        <taxon>Sordariomycetes</taxon>
        <taxon>Sordariomycetidae</taxon>
        <taxon>Sordariales</taxon>
        <taxon>Lasiosphaeriaceae</taxon>
        <taxon>Cercophora</taxon>
    </lineage>
</organism>
<sequence length="300" mass="35865">MNPDNSCGYIPVVKLLAIKYFITILMDNKMKRLMADEKLSQDIGYARRNQFTAYVLEKFLCFPFMGREGETSQERFNNDRWVFEWKRQPHIRCWEADEMKKGQRRTYVRSRILLRAMLDVFNIYPQKLGTVVNYDDKKLAAHEHLWWYCRNEAERAHTVEVRKSYQTLCRERLKTFREKVWAAADGLDVEEEYPDADAEALPLLRWMWYHRLIGNRAKSQRKRKEGSGAGDLWWGMAQARRRELRRLEEEGERRREELRERREIFMAIGFLEVEGENGIFAERTETDLDLSGEAVFSISL</sequence>
<name>A0AA39ZMW0_9PEZI</name>
<evidence type="ECO:0000256" key="1">
    <source>
        <dbReference type="SAM" id="Coils"/>
    </source>
</evidence>
<keyword evidence="3" id="KW-1185">Reference proteome</keyword>
<evidence type="ECO:0000313" key="2">
    <source>
        <dbReference type="EMBL" id="KAK0674012.1"/>
    </source>
</evidence>
<comment type="caution">
    <text evidence="2">The sequence shown here is derived from an EMBL/GenBank/DDBJ whole genome shotgun (WGS) entry which is preliminary data.</text>
</comment>
<proteinExistence type="predicted"/>
<dbReference type="Proteomes" id="UP001174997">
    <property type="component" value="Unassembled WGS sequence"/>
</dbReference>
<reference evidence="2" key="1">
    <citation type="submission" date="2023-06" db="EMBL/GenBank/DDBJ databases">
        <title>Genome-scale phylogeny and comparative genomics of the fungal order Sordariales.</title>
        <authorList>
            <consortium name="Lawrence Berkeley National Laboratory"/>
            <person name="Hensen N."/>
            <person name="Bonometti L."/>
            <person name="Westerberg I."/>
            <person name="Brannstrom I.O."/>
            <person name="Guillou S."/>
            <person name="Cros-Aarteil S."/>
            <person name="Calhoun S."/>
            <person name="Haridas S."/>
            <person name="Kuo A."/>
            <person name="Mondo S."/>
            <person name="Pangilinan J."/>
            <person name="Riley R."/>
            <person name="Labutti K."/>
            <person name="Andreopoulos B."/>
            <person name="Lipzen A."/>
            <person name="Chen C."/>
            <person name="Yanf M."/>
            <person name="Daum C."/>
            <person name="Ng V."/>
            <person name="Clum A."/>
            <person name="Steindorff A."/>
            <person name="Ohm R."/>
            <person name="Martin F."/>
            <person name="Silar P."/>
            <person name="Natvig D."/>
            <person name="Lalanne C."/>
            <person name="Gautier V."/>
            <person name="Ament-Velasquez S.L."/>
            <person name="Kruys A."/>
            <person name="Hutchinson M.I."/>
            <person name="Powell A.J."/>
            <person name="Barry K."/>
            <person name="Miller A.N."/>
            <person name="Grigoriev I.V."/>
            <person name="Debuchy R."/>
            <person name="Gladieux P."/>
            <person name="Thoren M.H."/>
            <person name="Johannesson H."/>
        </authorList>
    </citation>
    <scope>NUCLEOTIDE SEQUENCE</scope>
    <source>
        <strain evidence="2">CBS 307.81</strain>
    </source>
</reference>
<dbReference type="EMBL" id="JAULSY010000003">
    <property type="protein sequence ID" value="KAK0674012.1"/>
    <property type="molecule type" value="Genomic_DNA"/>
</dbReference>